<protein>
    <recommendedName>
        <fullName evidence="2">GmrSD restriction endonucleases N-terminal domain-containing protein</fullName>
    </recommendedName>
</protein>
<evidence type="ECO:0000313" key="4">
    <source>
        <dbReference type="Proteomes" id="UP001049176"/>
    </source>
</evidence>
<organism evidence="3 4">
    <name type="scientific">Marasmius oreades</name>
    <name type="common">fairy-ring Marasmius</name>
    <dbReference type="NCBI Taxonomy" id="181124"/>
    <lineage>
        <taxon>Eukaryota</taxon>
        <taxon>Fungi</taxon>
        <taxon>Dikarya</taxon>
        <taxon>Basidiomycota</taxon>
        <taxon>Agaricomycotina</taxon>
        <taxon>Agaricomycetes</taxon>
        <taxon>Agaricomycetidae</taxon>
        <taxon>Agaricales</taxon>
        <taxon>Marasmiineae</taxon>
        <taxon>Marasmiaceae</taxon>
        <taxon>Marasmius</taxon>
    </lineage>
</organism>
<comment type="caution">
    <text evidence="3">The sequence shown here is derived from an EMBL/GenBank/DDBJ whole genome shotgun (WGS) entry which is preliminary data.</text>
</comment>
<keyword evidence="4" id="KW-1185">Reference proteome</keyword>
<dbReference type="PANTHER" id="PTHR39639:SF1">
    <property type="entry name" value="DUF262 DOMAIN-CONTAINING PROTEIN"/>
    <property type="match status" value="1"/>
</dbReference>
<reference evidence="3" key="1">
    <citation type="journal article" date="2021" name="Genome Biol. Evol.">
        <title>The assembled and annotated genome of the fairy-ring fungus Marasmius oreades.</title>
        <authorList>
            <person name="Hiltunen M."/>
            <person name="Ament-Velasquez S.L."/>
            <person name="Johannesson H."/>
        </authorList>
    </citation>
    <scope>NUCLEOTIDE SEQUENCE</scope>
    <source>
        <strain evidence="3">03SP1</strain>
    </source>
</reference>
<accession>A0A9P7URC9</accession>
<dbReference type="InterPro" id="IPR004919">
    <property type="entry name" value="GmrSD_N"/>
</dbReference>
<evidence type="ECO:0000259" key="2">
    <source>
        <dbReference type="Pfam" id="PF03235"/>
    </source>
</evidence>
<dbReference type="AlphaFoldDB" id="A0A9P7URC9"/>
<name>A0A9P7URC9_9AGAR</name>
<evidence type="ECO:0000313" key="3">
    <source>
        <dbReference type="EMBL" id="KAG7091637.1"/>
    </source>
</evidence>
<dbReference type="Pfam" id="PF03235">
    <property type="entry name" value="GmrSD_N"/>
    <property type="match status" value="1"/>
</dbReference>
<gene>
    <name evidence="3" type="ORF">E1B28_010658</name>
</gene>
<dbReference type="GeneID" id="66079734"/>
<dbReference type="Proteomes" id="UP001049176">
    <property type="component" value="Chromosome 6"/>
</dbReference>
<dbReference type="EMBL" id="CM032186">
    <property type="protein sequence ID" value="KAG7091637.1"/>
    <property type="molecule type" value="Genomic_DNA"/>
</dbReference>
<feature type="domain" description="GmrSD restriction endonucleases N-terminal" evidence="2">
    <location>
        <begin position="67"/>
        <end position="192"/>
    </location>
</feature>
<dbReference type="PANTHER" id="PTHR39639">
    <property type="entry name" value="CHROMOSOME 16, WHOLE GENOME SHOTGUN SEQUENCE"/>
    <property type="match status" value="1"/>
</dbReference>
<dbReference type="KEGG" id="more:E1B28_010658"/>
<sequence>MDMDLDDDLSPLSETEYEETSSDTSFNKRQPKQKQEFRLTSALKTPRATTYAAHALCEQISRGDVELDPEYQRDVVWTKQKQITLIDSIFRNCYVPPVIFSVKLNEDGSESRTCIDGKQRLTSIHLFMSGTIPYRDPYTGKQFWYKQNSEVVQSPGEMLPEKFRSIFSNKQIVCVEYEELKEGDERDIFKRVQLGVALTNAEKLQAISTPRTALVRHLIKTYLTETTLGHPDVAWDHGRGRDFQVFATVIYAISKWNKKIGLSVSVHHDPLRTWLAEGGTAPGKLLKGGDRGGKGVPVPEAFRKNIIKVFETVNKLATNPKYNLGFRSLPQISLILNMNEMAGAFVLIYVVYVSPQKSSNAEPYSLRSLGDLFTLLRVRYRRECVDKHHRYNSVGGRVVMDMCHEIAQDPRGYLQRGRKEGLLDGLDDG</sequence>
<feature type="compositionally biased region" description="Acidic residues" evidence="1">
    <location>
        <begin position="1"/>
        <end position="21"/>
    </location>
</feature>
<evidence type="ECO:0000256" key="1">
    <source>
        <dbReference type="SAM" id="MobiDB-lite"/>
    </source>
</evidence>
<dbReference type="OrthoDB" id="5419821at2759"/>
<feature type="region of interest" description="Disordered" evidence="1">
    <location>
        <begin position="1"/>
        <end position="36"/>
    </location>
</feature>
<proteinExistence type="predicted"/>
<dbReference type="RefSeq" id="XP_043008107.1">
    <property type="nucleotide sequence ID" value="XM_043155635.1"/>
</dbReference>